<evidence type="ECO:0000313" key="2">
    <source>
        <dbReference type="Proteomes" id="UP000230961"/>
    </source>
</evidence>
<accession>A0A7U4JZS3</accession>
<dbReference type="Pfam" id="PF02413">
    <property type="entry name" value="Caudo_TAP"/>
    <property type="match status" value="1"/>
</dbReference>
<dbReference type="Proteomes" id="UP000230961">
    <property type="component" value="Chromosome"/>
</dbReference>
<dbReference type="KEGG" id="yel:LC20_00513"/>
<name>A0A7U4JZS3_YEREN</name>
<evidence type="ECO:0000313" key="1">
    <source>
        <dbReference type="EMBL" id="AHM71769.2"/>
    </source>
</evidence>
<protein>
    <recommendedName>
        <fullName evidence="3">Tail fiber assembly protein</fullName>
    </recommendedName>
</protein>
<reference evidence="1 2" key="1">
    <citation type="submission" date="2017-11" db="EMBL/GenBank/DDBJ databases">
        <title>The complete genome sequence and comparative genome analysis of Yersinia enterocolitica strain LC20.</title>
        <authorList>
            <person name="Shi G."/>
            <person name="Su M."/>
            <person name="Liang J."/>
            <person name="Gu W."/>
            <person name="Xiao Y."/>
            <person name="Zhang Z."/>
            <person name="Qiu H."/>
            <person name="Duan R."/>
            <person name="Zhang Z."/>
            <person name="Li Y."/>
            <person name="Zhang X."/>
            <person name="Ling Y."/>
            <person name="Song L."/>
            <person name="Chen M."/>
            <person name="Zhao Y."/>
            <person name="Wu J."/>
            <person name="Jing H."/>
            <person name="Xiao J."/>
            <person name="Wang X."/>
        </authorList>
    </citation>
    <scope>NUCLEOTIDE SEQUENCE [LARGE SCALE GENOMIC DNA]</scope>
    <source>
        <strain evidence="1 2">LC20</strain>
    </source>
</reference>
<evidence type="ECO:0008006" key="3">
    <source>
        <dbReference type="Google" id="ProtNLM"/>
    </source>
</evidence>
<organism evidence="1 2">
    <name type="scientific">Yersinia enterocolitica LC20</name>
    <dbReference type="NCBI Taxonomy" id="1443113"/>
    <lineage>
        <taxon>Bacteria</taxon>
        <taxon>Pseudomonadati</taxon>
        <taxon>Pseudomonadota</taxon>
        <taxon>Gammaproteobacteria</taxon>
        <taxon>Enterobacterales</taxon>
        <taxon>Yersiniaceae</taxon>
        <taxon>Yersinia</taxon>
    </lineage>
</organism>
<dbReference type="AlphaFoldDB" id="A0A7U4JZS3"/>
<dbReference type="EMBL" id="CP007448">
    <property type="protein sequence ID" value="AHM71769.2"/>
    <property type="molecule type" value="Genomic_DNA"/>
</dbReference>
<dbReference type="InterPro" id="IPR003458">
    <property type="entry name" value="Phage_T4_Gp38_tail_assem"/>
</dbReference>
<proteinExistence type="predicted"/>
<gene>
    <name evidence="1" type="ORF">LC20_00513</name>
</gene>
<sequence>MVVHKMEPQTLTLRTSGIERRIHSASRTPMTAAPATTGEIGLNFTSSSLAHREQKMEHLINQELSDNEEYDNIYVVVFENASGRGMTVVNFATQKYLDAFTHDGPWLKILREDLPDQHFIEAWQFNIAKDAIEVNPIWLQEMHVAEAERERNHRIWLVQDELTALQTDLMLGIIDDGGTSRLINLKKYVIDLKQLDVSTAPDINWPVMVE</sequence>